<reference evidence="1 2" key="1">
    <citation type="submission" date="2018-10" db="EMBL/GenBank/DDBJ databases">
        <title>Genome sequences of five Lactobacillus pentosus strains isolated from brines of traditionally fermented spanish-style green table olives and differences between them.</title>
        <authorList>
            <person name="Jimenez Diaz R."/>
        </authorList>
    </citation>
    <scope>NUCLEOTIDE SEQUENCE [LARGE SCALE GENOMIC DNA]</scope>
    <source>
        <strain evidence="1 2">IG8</strain>
    </source>
</reference>
<dbReference type="RefSeq" id="WP_191987426.1">
    <property type="nucleotide sequence ID" value="NZ_RDCH01000065.1"/>
</dbReference>
<feature type="non-terminal residue" evidence="1">
    <location>
        <position position="1"/>
    </location>
</feature>
<accession>A0AB37RL72</accession>
<organism evidence="1 2">
    <name type="scientific">Lactiplantibacillus pentosus</name>
    <name type="common">Lactobacillus pentosus</name>
    <dbReference type="NCBI Taxonomy" id="1589"/>
    <lineage>
        <taxon>Bacteria</taxon>
        <taxon>Bacillati</taxon>
        <taxon>Bacillota</taxon>
        <taxon>Bacilli</taxon>
        <taxon>Lactobacillales</taxon>
        <taxon>Lactobacillaceae</taxon>
        <taxon>Lactiplantibacillus</taxon>
    </lineage>
</organism>
<gene>
    <name evidence="1" type="ORF">D6U17_00710</name>
</gene>
<comment type="caution">
    <text evidence="1">The sequence shown here is derived from an EMBL/GenBank/DDBJ whole genome shotgun (WGS) entry which is preliminary data.</text>
</comment>
<evidence type="ECO:0000313" key="2">
    <source>
        <dbReference type="Proteomes" id="UP000281061"/>
    </source>
</evidence>
<dbReference type="Proteomes" id="UP000281061">
    <property type="component" value="Unassembled WGS sequence"/>
</dbReference>
<dbReference type="AlphaFoldDB" id="A0AB37RL72"/>
<evidence type="ECO:0008006" key="3">
    <source>
        <dbReference type="Google" id="ProtNLM"/>
    </source>
</evidence>
<proteinExistence type="predicted"/>
<name>A0AB37RL72_LACPE</name>
<evidence type="ECO:0000313" key="1">
    <source>
        <dbReference type="EMBL" id="RMW57290.1"/>
    </source>
</evidence>
<dbReference type="EMBL" id="RDCL01000010">
    <property type="protein sequence ID" value="RMW57290.1"/>
    <property type="molecule type" value="Genomic_DNA"/>
</dbReference>
<protein>
    <recommendedName>
        <fullName evidence="3">Peptidase S74 domain-containing protein</fullName>
    </recommendedName>
</protein>
<sequence>IKAGLDEFVIKGDNGQAEGIEYDRLWTVLIPKIRQLSNDQIQNKMTIAKLGSEIEELKQGR</sequence>